<dbReference type="Proteomes" id="UP000248584">
    <property type="component" value="Unassembled WGS sequence"/>
</dbReference>
<dbReference type="Gene3D" id="3.30.160.100">
    <property type="entry name" value="Ribosome hibernation promotion factor-like"/>
    <property type="match status" value="1"/>
</dbReference>
<evidence type="ECO:0000313" key="1">
    <source>
        <dbReference type="EMBL" id="PZX43556.1"/>
    </source>
</evidence>
<dbReference type="SUPFAM" id="SSF69754">
    <property type="entry name" value="Ribosome binding protein Y (YfiA homologue)"/>
    <property type="match status" value="1"/>
</dbReference>
<proteinExistence type="predicted"/>
<accession>A0ABX5Q111</accession>
<evidence type="ECO:0000313" key="2">
    <source>
        <dbReference type="Proteomes" id="UP000248584"/>
    </source>
</evidence>
<dbReference type="InterPro" id="IPR036567">
    <property type="entry name" value="RHF-like"/>
</dbReference>
<keyword evidence="2" id="KW-1185">Reference proteome</keyword>
<organism evidence="1 2">
    <name type="scientific">Nonlabens dokdonensis</name>
    <dbReference type="NCBI Taxonomy" id="328515"/>
    <lineage>
        <taxon>Bacteria</taxon>
        <taxon>Pseudomonadati</taxon>
        <taxon>Bacteroidota</taxon>
        <taxon>Flavobacteriia</taxon>
        <taxon>Flavobacteriales</taxon>
        <taxon>Flavobacteriaceae</taxon>
        <taxon>Nonlabens</taxon>
    </lineage>
</organism>
<gene>
    <name evidence="1" type="ORF">LX97_00557</name>
</gene>
<protein>
    <submittedName>
        <fullName evidence="1">Sigma-54 modulation protein</fullName>
    </submittedName>
</protein>
<reference evidence="1 2" key="1">
    <citation type="submission" date="2018-06" db="EMBL/GenBank/DDBJ databases">
        <title>Genomic Encyclopedia of Archaeal and Bacterial Type Strains, Phase II (KMG-II): from individual species to whole genera.</title>
        <authorList>
            <person name="Goeker M."/>
        </authorList>
    </citation>
    <scope>NUCLEOTIDE SEQUENCE [LARGE SCALE GENOMIC DNA]</scope>
    <source>
        <strain evidence="1 2">DSM 17205</strain>
    </source>
</reference>
<dbReference type="InterPro" id="IPR003489">
    <property type="entry name" value="RHF/RaiA"/>
</dbReference>
<dbReference type="Pfam" id="PF02482">
    <property type="entry name" value="Ribosomal_S30AE"/>
    <property type="match status" value="1"/>
</dbReference>
<dbReference type="EMBL" id="QKZR01000001">
    <property type="protein sequence ID" value="PZX43556.1"/>
    <property type="molecule type" value="Genomic_DNA"/>
</dbReference>
<sequence>MKTNTQFVQMAHSPSMQAFVEKKLSKLYNKYSWIIKTDVAFKQENNDSKKGKICTMEVSVPGPKIFASANEHNYELAVSTAIDSLNIQLEKRKSVMVEY</sequence>
<comment type="caution">
    <text evidence="1">The sequence shown here is derived from an EMBL/GenBank/DDBJ whole genome shotgun (WGS) entry which is preliminary data.</text>
</comment>
<name>A0ABX5Q111_9FLAO</name>
<dbReference type="RefSeq" id="WP_015361370.1">
    <property type="nucleotide sequence ID" value="NZ_QKZR01000001.1"/>
</dbReference>